<dbReference type="InterPro" id="IPR054105">
    <property type="entry name" value="WHD_NrtR"/>
</dbReference>
<dbReference type="Pfam" id="PF00293">
    <property type="entry name" value="NUDIX"/>
    <property type="match status" value="1"/>
</dbReference>
<organism evidence="2 3">
    <name type="scientific">Aquipluma nitroreducens</name>
    <dbReference type="NCBI Taxonomy" id="2010828"/>
    <lineage>
        <taxon>Bacteria</taxon>
        <taxon>Pseudomonadati</taxon>
        <taxon>Bacteroidota</taxon>
        <taxon>Bacteroidia</taxon>
        <taxon>Marinilabiliales</taxon>
        <taxon>Prolixibacteraceae</taxon>
        <taxon>Aquipluma</taxon>
    </lineage>
</organism>
<dbReference type="CDD" id="cd18873">
    <property type="entry name" value="NUDIX_NadM_like"/>
    <property type="match status" value="1"/>
</dbReference>
<reference evidence="2" key="1">
    <citation type="journal article" date="2020" name="Int. J. Syst. Evol. Microbiol.">
        <title>Aquipluma nitroreducens gen. nov. sp. nov., a novel facultatively anaerobic bacterium isolated from a freshwater lake.</title>
        <authorList>
            <person name="Watanabe M."/>
            <person name="Kojima H."/>
            <person name="Fukui M."/>
        </authorList>
    </citation>
    <scope>NUCLEOTIDE SEQUENCE</scope>
    <source>
        <strain evidence="2">MeG22</strain>
    </source>
</reference>
<dbReference type="Pfam" id="PF21906">
    <property type="entry name" value="WHD_NrtR"/>
    <property type="match status" value="1"/>
</dbReference>
<dbReference type="PANTHER" id="PTHR43736:SF4">
    <property type="entry name" value="SLR1690 PROTEIN"/>
    <property type="match status" value="1"/>
</dbReference>
<accession>A0A5K7SEH1</accession>
<proteinExistence type="predicted"/>
<evidence type="ECO:0000313" key="2">
    <source>
        <dbReference type="EMBL" id="BBE19963.1"/>
    </source>
</evidence>
<name>A0A5K7SEH1_9BACT</name>
<dbReference type="PANTHER" id="PTHR43736">
    <property type="entry name" value="ADP-RIBOSE PYROPHOSPHATASE"/>
    <property type="match status" value="1"/>
</dbReference>
<keyword evidence="3" id="KW-1185">Reference proteome</keyword>
<dbReference type="InterPro" id="IPR036388">
    <property type="entry name" value="WH-like_DNA-bd_sf"/>
</dbReference>
<dbReference type="PROSITE" id="PS51462">
    <property type="entry name" value="NUDIX"/>
    <property type="match status" value="1"/>
</dbReference>
<feature type="domain" description="Nudix hydrolase" evidence="1">
    <location>
        <begin position="9"/>
        <end position="145"/>
    </location>
</feature>
<dbReference type="AlphaFoldDB" id="A0A5K7SEH1"/>
<dbReference type="EMBL" id="AP018694">
    <property type="protein sequence ID" value="BBE19963.1"/>
    <property type="molecule type" value="Genomic_DNA"/>
</dbReference>
<dbReference type="SUPFAM" id="SSF46785">
    <property type="entry name" value="Winged helix' DNA-binding domain"/>
    <property type="match status" value="1"/>
</dbReference>
<gene>
    <name evidence="2" type="ORF">AQPE_4152</name>
</gene>
<dbReference type="InterPro" id="IPR015797">
    <property type="entry name" value="NUDIX_hydrolase-like_dom_sf"/>
</dbReference>
<dbReference type="RefSeq" id="WP_318348168.1">
    <property type="nucleotide sequence ID" value="NZ_AP018694.1"/>
</dbReference>
<protein>
    <submittedName>
        <fullName evidence="2">Hypothetical Nudix-like regulator</fullName>
    </submittedName>
</protein>
<dbReference type="Gene3D" id="3.90.79.10">
    <property type="entry name" value="Nucleoside Triphosphate Pyrophosphohydrolase"/>
    <property type="match status" value="1"/>
</dbReference>
<dbReference type="Gene3D" id="1.10.10.10">
    <property type="entry name" value="Winged helix-like DNA-binding domain superfamily/Winged helix DNA-binding domain"/>
    <property type="match status" value="1"/>
</dbReference>
<sequence length="226" mass="26247">MELYKIHPQHYVAVDCVIMGYQDEEIKLLLYPRSFEPYKGKWSLLGGFVQDDESADNAAARILKQTTGLEQIFLEQVASFSVPNRDPEARVISLAYYALIRIDLHDEERVKENGAYWISISKLPNLIFDHQEMFEKALIKLQQKAGYSLIGTELLPEMFTLIQLRKLYEALFQREFDPGNFRKKILSLGVLEKLELKDVSESKKGAFYYKVKNNIDEVGKDRIVKF</sequence>
<evidence type="ECO:0000313" key="3">
    <source>
        <dbReference type="Proteomes" id="UP001193389"/>
    </source>
</evidence>
<evidence type="ECO:0000259" key="1">
    <source>
        <dbReference type="PROSITE" id="PS51462"/>
    </source>
</evidence>
<dbReference type="KEGG" id="anf:AQPE_4152"/>
<dbReference type="InterPro" id="IPR036390">
    <property type="entry name" value="WH_DNA-bd_sf"/>
</dbReference>
<dbReference type="InterPro" id="IPR000086">
    <property type="entry name" value="NUDIX_hydrolase_dom"/>
</dbReference>
<dbReference type="Proteomes" id="UP001193389">
    <property type="component" value="Chromosome"/>
</dbReference>
<dbReference type="SUPFAM" id="SSF55811">
    <property type="entry name" value="Nudix"/>
    <property type="match status" value="1"/>
</dbReference>